<protein>
    <submittedName>
        <fullName evidence="1">Uncharacterized protein</fullName>
    </submittedName>
</protein>
<dbReference type="RefSeq" id="WP_073614374.1">
    <property type="nucleotide sequence ID" value="NZ_FRFE01000015.1"/>
</dbReference>
<dbReference type="STRING" id="1121416.SAMN02745220_02988"/>
<dbReference type="AlphaFoldDB" id="A0A1M7YAK5"/>
<name>A0A1M7YAK5_9BACT</name>
<evidence type="ECO:0000313" key="1">
    <source>
        <dbReference type="EMBL" id="SHO49665.1"/>
    </source>
</evidence>
<keyword evidence="2" id="KW-1185">Reference proteome</keyword>
<reference evidence="1 2" key="1">
    <citation type="submission" date="2016-12" db="EMBL/GenBank/DDBJ databases">
        <authorList>
            <person name="Song W.-J."/>
            <person name="Kurnit D.M."/>
        </authorList>
    </citation>
    <scope>NUCLEOTIDE SEQUENCE [LARGE SCALE GENOMIC DNA]</scope>
    <source>
        <strain evidence="1 2">DSM 18488</strain>
    </source>
</reference>
<accession>A0A1M7YAK5</accession>
<proteinExistence type="predicted"/>
<dbReference type="Proteomes" id="UP000184603">
    <property type="component" value="Unassembled WGS sequence"/>
</dbReference>
<evidence type="ECO:0000313" key="2">
    <source>
        <dbReference type="Proteomes" id="UP000184603"/>
    </source>
</evidence>
<gene>
    <name evidence="1" type="ORF">SAMN02745220_02988</name>
</gene>
<organism evidence="1 2">
    <name type="scientific">Desulfopila aestuarii DSM 18488</name>
    <dbReference type="NCBI Taxonomy" id="1121416"/>
    <lineage>
        <taxon>Bacteria</taxon>
        <taxon>Pseudomonadati</taxon>
        <taxon>Thermodesulfobacteriota</taxon>
        <taxon>Desulfobulbia</taxon>
        <taxon>Desulfobulbales</taxon>
        <taxon>Desulfocapsaceae</taxon>
        <taxon>Desulfopila</taxon>
    </lineage>
</organism>
<dbReference type="EMBL" id="FRFE01000015">
    <property type="protein sequence ID" value="SHO49665.1"/>
    <property type="molecule type" value="Genomic_DNA"/>
</dbReference>
<sequence>MPEEYQTLRKMREDSPERISGYHYRLMQKWLWLLRRNMHERPLFPCSALQWPVLIAILYQPFASLRFQEVIE</sequence>